<gene>
    <name evidence="2" type="ORF">CH371_06625</name>
</gene>
<keyword evidence="1" id="KW-1133">Transmembrane helix</keyword>
<evidence type="ECO:0000313" key="3">
    <source>
        <dbReference type="Proteomes" id="UP000231912"/>
    </source>
</evidence>
<reference evidence="2 3" key="1">
    <citation type="submission" date="2017-07" db="EMBL/GenBank/DDBJ databases">
        <title>Leptospira spp. isolated from tropical soils.</title>
        <authorList>
            <person name="Thibeaux R."/>
            <person name="Iraola G."/>
            <person name="Ferres I."/>
            <person name="Bierque E."/>
            <person name="Girault D."/>
            <person name="Soupe-Gilbert M.-E."/>
            <person name="Picardeau M."/>
            <person name="Goarant C."/>
        </authorList>
    </citation>
    <scope>NUCLEOTIDE SEQUENCE [LARGE SCALE GENOMIC DNA]</scope>
    <source>
        <strain evidence="2 3">FH2-C-A2</strain>
    </source>
</reference>
<feature type="transmembrane region" description="Helical" evidence="1">
    <location>
        <begin position="20"/>
        <end position="38"/>
    </location>
</feature>
<dbReference type="Proteomes" id="UP000231912">
    <property type="component" value="Unassembled WGS sequence"/>
</dbReference>
<name>A0A2M9ZGX4_9LEPT</name>
<feature type="transmembrane region" description="Helical" evidence="1">
    <location>
        <begin position="50"/>
        <end position="69"/>
    </location>
</feature>
<dbReference type="RefSeq" id="WP_016547178.1">
    <property type="nucleotide sequence ID" value="NZ_NPDT01000001.1"/>
</dbReference>
<comment type="caution">
    <text evidence="2">The sequence shown here is derived from an EMBL/GenBank/DDBJ whole genome shotgun (WGS) entry which is preliminary data.</text>
</comment>
<accession>A0A2M9ZGX4</accession>
<feature type="transmembrane region" description="Helical" evidence="1">
    <location>
        <begin position="81"/>
        <end position="100"/>
    </location>
</feature>
<sequence length="254" mass="28787">MEELENSKPWSVHRLMRSPVPEILLIFLYIFFSLLKAMGIRGNHREGWPFIFGAMFAEIGIYLIPPAILMIVKGLRTFRRFLILAVGFASISFICSVPILPKKEILVATLPVSGIQPTERFTATEFGKLKTNTLGAEFEGVIYVFTEMEYLSRPSGKMFLEDVASGVKSKGLETLGGEIVSEYPVDIGKLESVEVQQKVNEEFYMKTRVYIVADKIYSAAVMGSPKNLDKQEVRKFFESVHIEKQDTPKERDDD</sequence>
<keyword evidence="1" id="KW-0812">Transmembrane</keyword>
<proteinExistence type="predicted"/>
<dbReference type="EMBL" id="NPDT01000001">
    <property type="protein sequence ID" value="PJZ67671.1"/>
    <property type="molecule type" value="Genomic_DNA"/>
</dbReference>
<keyword evidence="1" id="KW-0472">Membrane</keyword>
<dbReference type="AlphaFoldDB" id="A0A2M9ZGX4"/>
<evidence type="ECO:0000256" key="1">
    <source>
        <dbReference type="SAM" id="Phobius"/>
    </source>
</evidence>
<protein>
    <submittedName>
        <fullName evidence="2">Uncharacterized protein</fullName>
    </submittedName>
</protein>
<evidence type="ECO:0000313" key="2">
    <source>
        <dbReference type="EMBL" id="PJZ67671.1"/>
    </source>
</evidence>
<organism evidence="2 3">
    <name type="scientific">Leptospira wolffii</name>
    <dbReference type="NCBI Taxonomy" id="409998"/>
    <lineage>
        <taxon>Bacteria</taxon>
        <taxon>Pseudomonadati</taxon>
        <taxon>Spirochaetota</taxon>
        <taxon>Spirochaetia</taxon>
        <taxon>Leptospirales</taxon>
        <taxon>Leptospiraceae</taxon>
        <taxon>Leptospira</taxon>
    </lineage>
</organism>